<evidence type="ECO:0000256" key="3">
    <source>
        <dbReference type="ARBA" id="ARBA00023125"/>
    </source>
</evidence>
<dbReference type="SMART" id="SM00380">
    <property type="entry name" value="AP2"/>
    <property type="match status" value="1"/>
</dbReference>
<evidence type="ECO:0000313" key="8">
    <source>
        <dbReference type="EMBL" id="KMZ76120.1"/>
    </source>
</evidence>
<dbReference type="Proteomes" id="UP000036987">
    <property type="component" value="Unassembled WGS sequence"/>
</dbReference>
<dbReference type="GO" id="GO:0003677">
    <property type="term" value="F:DNA binding"/>
    <property type="evidence" value="ECO:0007669"/>
    <property type="project" value="UniProtKB-KW"/>
</dbReference>
<evidence type="ECO:0000313" key="9">
    <source>
        <dbReference type="Proteomes" id="UP000036987"/>
    </source>
</evidence>
<dbReference type="AlphaFoldDB" id="A0A0K9Q623"/>
<evidence type="ECO:0000256" key="4">
    <source>
        <dbReference type="ARBA" id="ARBA00023163"/>
    </source>
</evidence>
<dbReference type="Pfam" id="PF00847">
    <property type="entry name" value="AP2"/>
    <property type="match status" value="1"/>
</dbReference>
<keyword evidence="2" id="KW-0805">Transcription regulation</keyword>
<dbReference type="Gene3D" id="3.30.730.10">
    <property type="entry name" value="AP2/ERF domain"/>
    <property type="match status" value="1"/>
</dbReference>
<keyword evidence="4" id="KW-0804">Transcription</keyword>
<comment type="caution">
    <text evidence="8">The sequence shown here is derived from an EMBL/GenBank/DDBJ whole genome shotgun (WGS) entry which is preliminary data.</text>
</comment>
<evidence type="ECO:0000256" key="6">
    <source>
        <dbReference type="SAM" id="MobiDB-lite"/>
    </source>
</evidence>
<feature type="domain" description="AP2/ERF" evidence="7">
    <location>
        <begin position="133"/>
        <end position="191"/>
    </location>
</feature>
<evidence type="ECO:0000256" key="2">
    <source>
        <dbReference type="ARBA" id="ARBA00023015"/>
    </source>
</evidence>
<dbReference type="OMA" id="LTMGWAP"/>
<protein>
    <submittedName>
        <fullName evidence="8">Ethylene-responsive transcription factor 1A</fullName>
    </submittedName>
</protein>
<keyword evidence="5" id="KW-0539">Nucleus</keyword>
<dbReference type="InterPro" id="IPR016177">
    <property type="entry name" value="DNA-bd_dom_sf"/>
</dbReference>
<reference evidence="9" key="1">
    <citation type="journal article" date="2016" name="Nature">
        <title>The genome of the seagrass Zostera marina reveals angiosperm adaptation to the sea.</title>
        <authorList>
            <person name="Olsen J.L."/>
            <person name="Rouze P."/>
            <person name="Verhelst B."/>
            <person name="Lin Y.-C."/>
            <person name="Bayer T."/>
            <person name="Collen J."/>
            <person name="Dattolo E."/>
            <person name="De Paoli E."/>
            <person name="Dittami S."/>
            <person name="Maumus F."/>
            <person name="Michel G."/>
            <person name="Kersting A."/>
            <person name="Lauritano C."/>
            <person name="Lohaus R."/>
            <person name="Toepel M."/>
            <person name="Tonon T."/>
            <person name="Vanneste K."/>
            <person name="Amirebrahimi M."/>
            <person name="Brakel J."/>
            <person name="Bostroem C."/>
            <person name="Chovatia M."/>
            <person name="Grimwood J."/>
            <person name="Jenkins J.W."/>
            <person name="Jueterbock A."/>
            <person name="Mraz A."/>
            <person name="Stam W.T."/>
            <person name="Tice H."/>
            <person name="Bornberg-Bauer E."/>
            <person name="Green P.J."/>
            <person name="Pearson G.A."/>
            <person name="Procaccini G."/>
            <person name="Duarte C.M."/>
            <person name="Schmutz J."/>
            <person name="Reusch T.B.H."/>
            <person name="Van de Peer Y."/>
        </authorList>
    </citation>
    <scope>NUCLEOTIDE SEQUENCE [LARGE SCALE GENOMIC DNA]</scope>
    <source>
        <strain evidence="9">cv. Finnish</strain>
    </source>
</reference>
<dbReference type="PANTHER" id="PTHR31190:SF484">
    <property type="entry name" value="AP2_ERF DOMAIN-CONTAINING PROTEIN"/>
    <property type="match status" value="1"/>
</dbReference>
<evidence type="ECO:0000256" key="1">
    <source>
        <dbReference type="ARBA" id="ARBA00004123"/>
    </source>
</evidence>
<dbReference type="InterPro" id="IPR001471">
    <property type="entry name" value="AP2/ERF_dom"/>
</dbReference>
<comment type="subcellular location">
    <subcellularLocation>
        <location evidence="1">Nucleus</location>
    </subcellularLocation>
</comment>
<keyword evidence="9" id="KW-1185">Reference proteome</keyword>
<dbReference type="PROSITE" id="PS51032">
    <property type="entry name" value="AP2_ERF"/>
    <property type="match status" value="1"/>
</dbReference>
<name>A0A0K9Q623_ZOSMR</name>
<dbReference type="GO" id="GO:0003700">
    <property type="term" value="F:DNA-binding transcription factor activity"/>
    <property type="evidence" value="ECO:0007669"/>
    <property type="project" value="InterPro"/>
</dbReference>
<evidence type="ECO:0000259" key="7">
    <source>
        <dbReference type="PROSITE" id="PS51032"/>
    </source>
</evidence>
<dbReference type="PANTHER" id="PTHR31190">
    <property type="entry name" value="DNA-BINDING DOMAIN"/>
    <property type="match status" value="1"/>
</dbReference>
<dbReference type="CDD" id="cd00018">
    <property type="entry name" value="AP2"/>
    <property type="match status" value="1"/>
</dbReference>
<accession>A0A0K9Q623</accession>
<organism evidence="8 9">
    <name type="scientific">Zostera marina</name>
    <name type="common">Eelgrass</name>
    <dbReference type="NCBI Taxonomy" id="29655"/>
    <lineage>
        <taxon>Eukaryota</taxon>
        <taxon>Viridiplantae</taxon>
        <taxon>Streptophyta</taxon>
        <taxon>Embryophyta</taxon>
        <taxon>Tracheophyta</taxon>
        <taxon>Spermatophyta</taxon>
        <taxon>Magnoliopsida</taxon>
        <taxon>Liliopsida</taxon>
        <taxon>Zosteraceae</taxon>
        <taxon>Zostera</taxon>
    </lineage>
</organism>
<keyword evidence="3" id="KW-0238">DNA-binding</keyword>
<dbReference type="GO" id="GO:0005634">
    <property type="term" value="C:nucleus"/>
    <property type="evidence" value="ECO:0007669"/>
    <property type="project" value="UniProtKB-SubCell"/>
</dbReference>
<dbReference type="SUPFAM" id="SSF54171">
    <property type="entry name" value="DNA-binding domain"/>
    <property type="match status" value="1"/>
</dbReference>
<evidence type="ECO:0000256" key="5">
    <source>
        <dbReference type="ARBA" id="ARBA00023242"/>
    </source>
</evidence>
<dbReference type="GO" id="GO:0009873">
    <property type="term" value="P:ethylene-activated signaling pathway"/>
    <property type="evidence" value="ECO:0007669"/>
    <property type="project" value="InterPro"/>
</dbReference>
<dbReference type="EMBL" id="LFYR01000079">
    <property type="protein sequence ID" value="KMZ76120.1"/>
    <property type="molecule type" value="Genomic_DNA"/>
</dbReference>
<dbReference type="PRINTS" id="PR00367">
    <property type="entry name" value="ETHRSPELEMNT"/>
</dbReference>
<feature type="region of interest" description="Disordered" evidence="6">
    <location>
        <begin position="201"/>
        <end position="228"/>
    </location>
</feature>
<dbReference type="InterPro" id="IPR044808">
    <property type="entry name" value="ERF_plant"/>
</dbReference>
<proteinExistence type="predicted"/>
<dbReference type="InterPro" id="IPR036955">
    <property type="entry name" value="AP2/ERF_dom_sf"/>
</dbReference>
<sequence length="228" mass="25331">MAAKISETDMVPVDSMRQQHLIEESSSSCFDKKKVPQERITTAQFPTSRSSSFASLLSDEWGDLPLQFNDSDDMVVYGILHDAVSAGWVPSLFSNLNNSPPVSVKMEAGDDVELVKEVTTTISPPVKPVKVRHYRGVRQRPWGKFAAEIRDPSKKGARVWLGTFKTSEEAALAYDRAAFRMRGSRALLNFPLRITSNMEYHSDSASTRVKRKKASPPVPFKTCSSSSS</sequence>
<gene>
    <name evidence="8" type="ORF">ZOSMA_106G00250</name>
</gene>
<dbReference type="OrthoDB" id="1647183at2759"/>
<dbReference type="FunFam" id="3.30.730.10:FF:000001">
    <property type="entry name" value="Ethylene-responsive transcription factor 2"/>
    <property type="match status" value="1"/>
</dbReference>
<dbReference type="STRING" id="29655.A0A0K9Q623"/>